<accession>A0AAV0X6D6</accession>
<comment type="caution">
    <text evidence="1">The sequence shown here is derived from an EMBL/GenBank/DDBJ whole genome shotgun (WGS) entry which is preliminary data.</text>
</comment>
<keyword evidence="2" id="KW-1185">Reference proteome</keyword>
<proteinExistence type="predicted"/>
<organism evidence="1 2">
    <name type="scientific">Macrosiphum euphorbiae</name>
    <name type="common">potato aphid</name>
    <dbReference type="NCBI Taxonomy" id="13131"/>
    <lineage>
        <taxon>Eukaryota</taxon>
        <taxon>Metazoa</taxon>
        <taxon>Ecdysozoa</taxon>
        <taxon>Arthropoda</taxon>
        <taxon>Hexapoda</taxon>
        <taxon>Insecta</taxon>
        <taxon>Pterygota</taxon>
        <taxon>Neoptera</taxon>
        <taxon>Paraneoptera</taxon>
        <taxon>Hemiptera</taxon>
        <taxon>Sternorrhyncha</taxon>
        <taxon>Aphidomorpha</taxon>
        <taxon>Aphidoidea</taxon>
        <taxon>Aphididae</taxon>
        <taxon>Macrosiphini</taxon>
        <taxon>Macrosiphum</taxon>
    </lineage>
</organism>
<gene>
    <name evidence="1" type="ORF">MEUPH1_LOCUS18435</name>
</gene>
<reference evidence="1 2" key="1">
    <citation type="submission" date="2023-01" db="EMBL/GenBank/DDBJ databases">
        <authorList>
            <person name="Whitehead M."/>
        </authorList>
    </citation>
    <scope>NUCLEOTIDE SEQUENCE [LARGE SCALE GENOMIC DNA]</scope>
</reference>
<sequence>MCVSISFCFHKHRTTTSNVLSCCTSAGREQRSMSTEAANISRVTLIDVAMKKEYLNGGATVAEASPLGYLRLFVVRLWQLLHVHHIP</sequence>
<evidence type="ECO:0000313" key="1">
    <source>
        <dbReference type="EMBL" id="CAI6363493.1"/>
    </source>
</evidence>
<dbReference type="AlphaFoldDB" id="A0AAV0X6D6"/>
<dbReference type="Proteomes" id="UP001160148">
    <property type="component" value="Unassembled WGS sequence"/>
</dbReference>
<dbReference type="EMBL" id="CARXXK010000003">
    <property type="protein sequence ID" value="CAI6363493.1"/>
    <property type="molecule type" value="Genomic_DNA"/>
</dbReference>
<name>A0AAV0X6D6_9HEMI</name>
<evidence type="ECO:0000313" key="2">
    <source>
        <dbReference type="Proteomes" id="UP001160148"/>
    </source>
</evidence>
<protein>
    <submittedName>
        <fullName evidence="1">Uncharacterized protein</fullName>
    </submittedName>
</protein>